<feature type="compositionally biased region" description="Basic residues" evidence="3">
    <location>
        <begin position="356"/>
        <end position="365"/>
    </location>
</feature>
<keyword evidence="2" id="KW-0378">Hydrolase</keyword>
<evidence type="ECO:0000256" key="2">
    <source>
        <dbReference type="ARBA" id="ARBA00022801"/>
    </source>
</evidence>
<dbReference type="InterPro" id="IPR006865">
    <property type="entry name" value="DUF629"/>
</dbReference>
<name>A0A8S0SEF7_OLEEU</name>
<dbReference type="Pfam" id="PF04780">
    <property type="entry name" value="DUF629"/>
    <property type="match status" value="1"/>
</dbReference>
<reference evidence="5 6" key="1">
    <citation type="submission" date="2019-12" db="EMBL/GenBank/DDBJ databases">
        <authorList>
            <person name="Alioto T."/>
            <person name="Alioto T."/>
            <person name="Gomez Garrido J."/>
        </authorList>
    </citation>
    <scope>NUCLEOTIDE SEQUENCE [LARGE SCALE GENOMIC DNA]</scope>
</reference>
<dbReference type="EMBL" id="CACTIH010004137">
    <property type="protein sequence ID" value="CAA2989702.1"/>
    <property type="molecule type" value="Genomic_DNA"/>
</dbReference>
<sequence length="411" mass="46574">MTTISNRFELDAITNVLKDAESLTVNQFGFEEAYTGVTSHLCDLESGDGWRTKDYLHQVDSCIEIAIQRQKEQVSIELSKIDARIMRILTGMQQFEVKLEPAAARDFQSILVPLVKSFLRAILEDMAEKDATEKSDAAREAFLAELALDFKKGVGGGESLKHMQEKTKDKKKNKDNRKSKVSKVTGFSELNMLRDQRSEEISLPNAHDGDDSNAEIAVAGTDDTLRLQEEEYRCIIEQFELEAEERKLEETLEYQRRIENEAKQKHIEELHKKISRIIPEKIEAVAIPNNDLRHNFDVQVSNEQWTNGKKTSIQKDEFTTIPDGLLKNTTNGAALRTVLDNGGIPKDGGLPSDRSSRRRGRRQKTPTRVSDGKYQPLSSEKENTEVGQRRSTNTIPEESGMYSLKLQFLGL</sequence>
<feature type="domain" description="DUF629" evidence="4">
    <location>
        <begin position="3"/>
        <end position="64"/>
    </location>
</feature>
<dbReference type="PANTHER" id="PTHR22975:SF9">
    <property type="entry name" value="ECHINUS SPLICE FORM 3"/>
    <property type="match status" value="1"/>
</dbReference>
<accession>A0A8S0SEF7</accession>
<feature type="region of interest" description="Disordered" evidence="3">
    <location>
        <begin position="158"/>
        <end position="181"/>
    </location>
</feature>
<dbReference type="GO" id="GO:0016787">
    <property type="term" value="F:hydrolase activity"/>
    <property type="evidence" value="ECO:0007669"/>
    <property type="project" value="UniProtKB-KW"/>
</dbReference>
<evidence type="ECO:0000256" key="3">
    <source>
        <dbReference type="SAM" id="MobiDB-lite"/>
    </source>
</evidence>
<proteinExistence type="predicted"/>
<dbReference type="Gramene" id="OE9A108286T1">
    <property type="protein sequence ID" value="OE9A108286C1"/>
    <property type="gene ID" value="OE9A108286"/>
</dbReference>
<keyword evidence="6" id="KW-1185">Reference proteome</keyword>
<evidence type="ECO:0000259" key="4">
    <source>
        <dbReference type="Pfam" id="PF04780"/>
    </source>
</evidence>
<dbReference type="Proteomes" id="UP000594638">
    <property type="component" value="Unassembled WGS sequence"/>
</dbReference>
<evidence type="ECO:0000256" key="1">
    <source>
        <dbReference type="ARBA" id="ARBA00022786"/>
    </source>
</evidence>
<feature type="compositionally biased region" description="Basic and acidic residues" evidence="3">
    <location>
        <begin position="159"/>
        <end position="168"/>
    </location>
</feature>
<keyword evidence="1" id="KW-0833">Ubl conjugation pathway</keyword>
<feature type="compositionally biased region" description="Basic and acidic residues" evidence="3">
    <location>
        <begin position="379"/>
        <end position="388"/>
    </location>
</feature>
<dbReference type="InterPro" id="IPR052398">
    <property type="entry name" value="Ubiquitin_hydrolase_53/54"/>
</dbReference>
<dbReference type="AlphaFoldDB" id="A0A8S0SEF7"/>
<organism evidence="5 6">
    <name type="scientific">Olea europaea subsp. europaea</name>
    <dbReference type="NCBI Taxonomy" id="158383"/>
    <lineage>
        <taxon>Eukaryota</taxon>
        <taxon>Viridiplantae</taxon>
        <taxon>Streptophyta</taxon>
        <taxon>Embryophyta</taxon>
        <taxon>Tracheophyta</taxon>
        <taxon>Spermatophyta</taxon>
        <taxon>Magnoliopsida</taxon>
        <taxon>eudicotyledons</taxon>
        <taxon>Gunneridae</taxon>
        <taxon>Pentapetalae</taxon>
        <taxon>asterids</taxon>
        <taxon>lamiids</taxon>
        <taxon>Lamiales</taxon>
        <taxon>Oleaceae</taxon>
        <taxon>Oleeae</taxon>
        <taxon>Olea</taxon>
    </lineage>
</organism>
<gene>
    <name evidence="5" type="ORF">OLEA9_A108286</name>
</gene>
<feature type="region of interest" description="Disordered" evidence="3">
    <location>
        <begin position="338"/>
        <end position="398"/>
    </location>
</feature>
<dbReference type="PANTHER" id="PTHR22975">
    <property type="entry name" value="UBIQUITIN SPECIFIC PROTEINASE"/>
    <property type="match status" value="1"/>
</dbReference>
<protein>
    <recommendedName>
        <fullName evidence="4">DUF629 domain-containing protein</fullName>
    </recommendedName>
</protein>
<comment type="caution">
    <text evidence="5">The sequence shown here is derived from an EMBL/GenBank/DDBJ whole genome shotgun (WGS) entry which is preliminary data.</text>
</comment>
<feature type="compositionally biased region" description="Basic residues" evidence="3">
    <location>
        <begin position="169"/>
        <end position="181"/>
    </location>
</feature>
<evidence type="ECO:0000313" key="6">
    <source>
        <dbReference type="Proteomes" id="UP000594638"/>
    </source>
</evidence>
<evidence type="ECO:0000313" key="5">
    <source>
        <dbReference type="EMBL" id="CAA2989702.1"/>
    </source>
</evidence>
<dbReference type="OrthoDB" id="1747547at2759"/>